<evidence type="ECO:0000313" key="3">
    <source>
        <dbReference type="EMBL" id="KAJ5315270.1"/>
    </source>
</evidence>
<sequence length="273" mass="29112">MTSAAESLELANIVFYAMAVLPAIYCFIQHGKHGIVGWLYVILMCGLRLAGNGISYHAISTTGKPNTAASIIVGIGLSPLLFSALGILHESNTSIQSVLSPFLGWAGMLIPHLVIGAGIGLAAASGNNLNLLKVGMIILAMGWLMITGMIVLSFKAKAHRGRLPGERKLLLALAIAILFIGVRVVYAIVTAFRYGFSSRASMPVQVIFGTLPEFLVMSIYLSAGIVTRNLPRDRMEKSRVTDNTAYTSVSDPSYGTTYYSVAPPPQVTGHTNV</sequence>
<keyword evidence="1" id="KW-0472">Membrane</keyword>
<keyword evidence="4" id="KW-1185">Reference proteome</keyword>
<dbReference type="PANTHER" id="PTHR42109:SF3">
    <property type="entry name" value="INTEGRAL MEMBRANE PROTEIN (AFU_ORTHOLOGUE AFUA_5G00100)"/>
    <property type="match status" value="1"/>
</dbReference>
<feature type="transmembrane region" description="Helical" evidence="1">
    <location>
        <begin position="136"/>
        <end position="157"/>
    </location>
</feature>
<feature type="transmembrane region" description="Helical" evidence="1">
    <location>
        <begin position="206"/>
        <end position="227"/>
    </location>
</feature>
<protein>
    <recommendedName>
        <fullName evidence="2">DUF7702 domain-containing protein</fullName>
    </recommendedName>
</protein>
<dbReference type="InterPro" id="IPR056119">
    <property type="entry name" value="DUF7702"/>
</dbReference>
<reference evidence="3" key="1">
    <citation type="submission" date="2022-12" db="EMBL/GenBank/DDBJ databases">
        <authorList>
            <person name="Petersen C."/>
        </authorList>
    </citation>
    <scope>NUCLEOTIDE SEQUENCE</scope>
    <source>
        <strain evidence="3">IBT 21472</strain>
    </source>
</reference>
<evidence type="ECO:0000256" key="1">
    <source>
        <dbReference type="SAM" id="Phobius"/>
    </source>
</evidence>
<feature type="transmembrane region" description="Helical" evidence="1">
    <location>
        <begin position="100"/>
        <end position="124"/>
    </location>
</feature>
<keyword evidence="1" id="KW-1133">Transmembrane helix</keyword>
<keyword evidence="1" id="KW-0812">Transmembrane</keyword>
<evidence type="ECO:0000259" key="2">
    <source>
        <dbReference type="Pfam" id="PF24800"/>
    </source>
</evidence>
<evidence type="ECO:0000313" key="4">
    <source>
        <dbReference type="Proteomes" id="UP001147746"/>
    </source>
</evidence>
<feature type="transmembrane region" description="Helical" evidence="1">
    <location>
        <begin position="68"/>
        <end position="88"/>
    </location>
</feature>
<dbReference type="EMBL" id="JAPZBO010000005">
    <property type="protein sequence ID" value="KAJ5315270.1"/>
    <property type="molecule type" value="Genomic_DNA"/>
</dbReference>
<dbReference type="AlphaFoldDB" id="A0A9W9PW07"/>
<feature type="transmembrane region" description="Helical" evidence="1">
    <location>
        <begin position="12"/>
        <end position="28"/>
    </location>
</feature>
<comment type="caution">
    <text evidence="3">The sequence shown here is derived from an EMBL/GenBank/DDBJ whole genome shotgun (WGS) entry which is preliminary data.</text>
</comment>
<organism evidence="3 4">
    <name type="scientific">Penicillium atrosanguineum</name>
    <dbReference type="NCBI Taxonomy" id="1132637"/>
    <lineage>
        <taxon>Eukaryota</taxon>
        <taxon>Fungi</taxon>
        <taxon>Dikarya</taxon>
        <taxon>Ascomycota</taxon>
        <taxon>Pezizomycotina</taxon>
        <taxon>Eurotiomycetes</taxon>
        <taxon>Eurotiomycetidae</taxon>
        <taxon>Eurotiales</taxon>
        <taxon>Aspergillaceae</taxon>
        <taxon>Penicillium</taxon>
    </lineage>
</organism>
<dbReference type="PANTHER" id="PTHR42109">
    <property type="entry name" value="UNPLACED GENOMIC SCAFFOLD UM_SCAF_CONTIG_1.265, WHOLE GENOME SHOTGUN SEQUENCE"/>
    <property type="match status" value="1"/>
</dbReference>
<feature type="domain" description="DUF7702" evidence="2">
    <location>
        <begin position="7"/>
        <end position="228"/>
    </location>
</feature>
<dbReference type="OrthoDB" id="2560628at2759"/>
<accession>A0A9W9PW07</accession>
<gene>
    <name evidence="3" type="ORF">N7476_005577</name>
</gene>
<reference evidence="3" key="2">
    <citation type="journal article" date="2023" name="IMA Fungus">
        <title>Comparative genomic study of the Penicillium genus elucidates a diverse pangenome and 15 lateral gene transfer events.</title>
        <authorList>
            <person name="Petersen C."/>
            <person name="Sorensen T."/>
            <person name="Nielsen M.R."/>
            <person name="Sondergaard T.E."/>
            <person name="Sorensen J.L."/>
            <person name="Fitzpatrick D.A."/>
            <person name="Frisvad J.C."/>
            <person name="Nielsen K.L."/>
        </authorList>
    </citation>
    <scope>NUCLEOTIDE SEQUENCE</scope>
    <source>
        <strain evidence="3">IBT 21472</strain>
    </source>
</reference>
<name>A0A9W9PW07_9EURO</name>
<feature type="transmembrane region" description="Helical" evidence="1">
    <location>
        <begin position="35"/>
        <end position="56"/>
    </location>
</feature>
<proteinExistence type="predicted"/>
<dbReference type="Pfam" id="PF24800">
    <property type="entry name" value="DUF7702"/>
    <property type="match status" value="1"/>
</dbReference>
<dbReference type="Proteomes" id="UP001147746">
    <property type="component" value="Unassembled WGS sequence"/>
</dbReference>
<feature type="transmembrane region" description="Helical" evidence="1">
    <location>
        <begin position="169"/>
        <end position="194"/>
    </location>
</feature>